<dbReference type="PANTHER" id="PTHR42915">
    <property type="entry name" value="HYPOTHETICAL 460 KDA PROTEIN IN FEUA-SIGW INTERGENIC REGION [PRECURSOR]"/>
    <property type="match status" value="1"/>
</dbReference>
<accession>A0ABT6YJS6</accession>
<feature type="domain" description="Peptidoglycan beta-N-acetylmuramidase NamZ N-terminal" evidence="1">
    <location>
        <begin position="24"/>
        <end position="223"/>
    </location>
</feature>
<dbReference type="RefSeq" id="WP_283369085.1">
    <property type="nucleotide sequence ID" value="NZ_JASHID010000003.1"/>
</dbReference>
<comment type="caution">
    <text evidence="3">The sequence shown here is derived from an EMBL/GenBank/DDBJ whole genome shotgun (WGS) entry which is preliminary data.</text>
</comment>
<evidence type="ECO:0000313" key="4">
    <source>
        <dbReference type="Proteomes" id="UP001236569"/>
    </source>
</evidence>
<dbReference type="Gene3D" id="3.40.50.12170">
    <property type="entry name" value="Uncharacterised protein PF07075, DUF1343"/>
    <property type="match status" value="1"/>
</dbReference>
<dbReference type="PIRSF" id="PIRSF016719">
    <property type="entry name" value="UCP016719"/>
    <property type="match status" value="1"/>
</dbReference>
<reference evidence="3 4" key="1">
    <citation type="submission" date="2023-05" db="EMBL/GenBank/DDBJ databases">
        <title>Novel species of genus Flectobacillus isolated from stream in China.</title>
        <authorList>
            <person name="Lu H."/>
        </authorList>
    </citation>
    <scope>NUCLEOTIDE SEQUENCE [LARGE SCALE GENOMIC DNA]</scope>
    <source>
        <strain evidence="3 4">DC10W</strain>
    </source>
</reference>
<dbReference type="InterPro" id="IPR048502">
    <property type="entry name" value="NamZ_N"/>
</dbReference>
<dbReference type="PANTHER" id="PTHR42915:SF1">
    <property type="entry name" value="PEPTIDOGLYCAN BETA-N-ACETYLMURAMIDASE NAMZ"/>
    <property type="match status" value="1"/>
</dbReference>
<dbReference type="Pfam" id="PF20732">
    <property type="entry name" value="NamZ_C"/>
    <property type="match status" value="1"/>
</dbReference>
<dbReference type="Pfam" id="PF07075">
    <property type="entry name" value="NamZ_N"/>
    <property type="match status" value="1"/>
</dbReference>
<dbReference type="InterPro" id="IPR008302">
    <property type="entry name" value="NamZ"/>
</dbReference>
<sequence>MNPHLSFGIDQLIQHSSPAQYGRIGLVTNDAAYTTMGQQSRLALLEADFSIQKLFSPEHGLSAKGPDGAFIPNGVDSLTALPIVSLYGEKLAPDSTDLTDIDTVFFDIPDIGLRYYTYLWTLTHVLEACSAHQKKLVILDRPNPLSGSIEGPMLEEKNCSSFIGRWNIPVRHGCTLGELAMFFNADKNLQVDLQVVSCKGWNRNLILRDYGMPFQPTSPAIVSWECMLAYPITAYLEATNLSDGRGTNAPFAQIGAPWLQGFDLSKLQALTEDVVFDNCQFVPSEGKFMNEVCYGIKIRVKKAQQYPSTLLGLCLIKLIKSQYSTYFSWKPYPTRANPTGLRHLDLLTGIYQSERLFELTWVDFFTQIKDFTRITEWQRKVSPYLLY</sequence>
<keyword evidence="4" id="KW-1185">Reference proteome</keyword>
<evidence type="ECO:0000259" key="2">
    <source>
        <dbReference type="Pfam" id="PF20732"/>
    </source>
</evidence>
<gene>
    <name evidence="3" type="ORF">QM480_05860</name>
</gene>
<name>A0ABT6YJS6_9BACT</name>
<dbReference type="InterPro" id="IPR048503">
    <property type="entry name" value="NamZ_C"/>
</dbReference>
<protein>
    <submittedName>
        <fullName evidence="3">DUF1343 domain-containing protein</fullName>
    </submittedName>
</protein>
<proteinExistence type="predicted"/>
<evidence type="ECO:0000313" key="3">
    <source>
        <dbReference type="EMBL" id="MDI9863838.1"/>
    </source>
</evidence>
<dbReference type="EMBL" id="JASHID010000003">
    <property type="protein sequence ID" value="MDI9863838.1"/>
    <property type="molecule type" value="Genomic_DNA"/>
</dbReference>
<organism evidence="3 4">
    <name type="scientific">Flectobacillus longus</name>
    <dbReference type="NCBI Taxonomy" id="2984207"/>
    <lineage>
        <taxon>Bacteria</taxon>
        <taxon>Pseudomonadati</taxon>
        <taxon>Bacteroidota</taxon>
        <taxon>Cytophagia</taxon>
        <taxon>Cytophagales</taxon>
        <taxon>Flectobacillaceae</taxon>
        <taxon>Flectobacillus</taxon>
    </lineage>
</organism>
<dbReference type="Proteomes" id="UP001236569">
    <property type="component" value="Unassembled WGS sequence"/>
</dbReference>
<evidence type="ECO:0000259" key="1">
    <source>
        <dbReference type="Pfam" id="PF07075"/>
    </source>
</evidence>
<feature type="domain" description="Peptidoglycan beta-N-acetylmuramidase NamZ C-terminal" evidence="2">
    <location>
        <begin position="229"/>
        <end position="387"/>
    </location>
</feature>
<dbReference type="Gene3D" id="3.90.1150.140">
    <property type="match status" value="1"/>
</dbReference>